<keyword evidence="2" id="KW-1185">Reference proteome</keyword>
<reference evidence="2" key="1">
    <citation type="journal article" date="2022" name="Mol. Ecol. Resour.">
        <title>The genomes of chicory, endive, great burdock and yacon provide insights into Asteraceae palaeo-polyploidization history and plant inulin production.</title>
        <authorList>
            <person name="Fan W."/>
            <person name="Wang S."/>
            <person name="Wang H."/>
            <person name="Wang A."/>
            <person name="Jiang F."/>
            <person name="Liu H."/>
            <person name="Zhao H."/>
            <person name="Xu D."/>
            <person name="Zhang Y."/>
        </authorList>
    </citation>
    <scope>NUCLEOTIDE SEQUENCE [LARGE SCALE GENOMIC DNA]</scope>
    <source>
        <strain evidence="2">cv. Yunnan</strain>
    </source>
</reference>
<comment type="caution">
    <text evidence="1">The sequence shown here is derived from an EMBL/GenBank/DDBJ whole genome shotgun (WGS) entry which is preliminary data.</text>
</comment>
<protein>
    <submittedName>
        <fullName evidence="1">Uncharacterized protein</fullName>
    </submittedName>
</protein>
<proteinExistence type="predicted"/>
<name>A0ACB9JG51_9ASTR</name>
<accession>A0ACB9JG51</accession>
<dbReference type="EMBL" id="CM042021">
    <property type="protein sequence ID" value="KAI3819459.1"/>
    <property type="molecule type" value="Genomic_DNA"/>
</dbReference>
<gene>
    <name evidence="1" type="ORF">L1987_13296</name>
</gene>
<evidence type="ECO:0000313" key="2">
    <source>
        <dbReference type="Proteomes" id="UP001056120"/>
    </source>
</evidence>
<evidence type="ECO:0000313" key="1">
    <source>
        <dbReference type="EMBL" id="KAI3819459.1"/>
    </source>
</evidence>
<organism evidence="1 2">
    <name type="scientific">Smallanthus sonchifolius</name>
    <dbReference type="NCBI Taxonomy" id="185202"/>
    <lineage>
        <taxon>Eukaryota</taxon>
        <taxon>Viridiplantae</taxon>
        <taxon>Streptophyta</taxon>
        <taxon>Embryophyta</taxon>
        <taxon>Tracheophyta</taxon>
        <taxon>Spermatophyta</taxon>
        <taxon>Magnoliopsida</taxon>
        <taxon>eudicotyledons</taxon>
        <taxon>Gunneridae</taxon>
        <taxon>Pentapetalae</taxon>
        <taxon>asterids</taxon>
        <taxon>campanulids</taxon>
        <taxon>Asterales</taxon>
        <taxon>Asteraceae</taxon>
        <taxon>Asteroideae</taxon>
        <taxon>Heliantheae alliance</taxon>
        <taxon>Millerieae</taxon>
        <taxon>Smallanthus</taxon>
    </lineage>
</organism>
<sequence>MATGDQSRNDAVDITMHRVAYLGGWAARAPDPICIGRPPLHQLLLNDSESSLPRSDGAQAVSEYGEGYLCLGIQTDPRSELADLHVVLNVTKNSKLSSTYCSLETSRSPGATSSVDAAAAAATREPPTGL</sequence>
<reference evidence="1 2" key="2">
    <citation type="journal article" date="2022" name="Mol. Ecol. Resour.">
        <title>The genomes of chicory, endive, great burdock and yacon provide insights into Asteraceae paleo-polyploidization history and plant inulin production.</title>
        <authorList>
            <person name="Fan W."/>
            <person name="Wang S."/>
            <person name="Wang H."/>
            <person name="Wang A."/>
            <person name="Jiang F."/>
            <person name="Liu H."/>
            <person name="Zhao H."/>
            <person name="Xu D."/>
            <person name="Zhang Y."/>
        </authorList>
    </citation>
    <scope>NUCLEOTIDE SEQUENCE [LARGE SCALE GENOMIC DNA]</scope>
    <source>
        <strain evidence="2">cv. Yunnan</strain>
        <tissue evidence="1">Leaves</tissue>
    </source>
</reference>
<dbReference type="Proteomes" id="UP001056120">
    <property type="component" value="Linkage Group LG04"/>
</dbReference>